<evidence type="ECO:0000256" key="2">
    <source>
        <dbReference type="ARBA" id="ARBA00022741"/>
    </source>
</evidence>
<dbReference type="GeneID" id="106477707"/>
<keyword evidence="3" id="KW-0067">ATP-binding</keyword>
<keyword evidence="5 8" id="KW-0518">Myosin</keyword>
<keyword evidence="4" id="KW-0175">Coiled coil</keyword>
<dbReference type="PANTHER" id="PTHR13140">
    <property type="entry name" value="MYOSIN"/>
    <property type="match status" value="1"/>
</dbReference>
<evidence type="ECO:0000256" key="5">
    <source>
        <dbReference type="ARBA" id="ARBA00023123"/>
    </source>
</evidence>
<dbReference type="SMART" id="SM00242">
    <property type="entry name" value="MYSc"/>
    <property type="match status" value="1"/>
</dbReference>
<sequence>GNLEDQVVQTNPVLEAFGNAKTVRNDNSSRFGKFIRIHFGGMGKLAGADIETYLLEKARVISQQAAERSYHIFYQMMSEGIPGTREKLLLSNDIYDYHFVSQGKTDIPNVDDGEEMRLTDHAFDVLGFTDDEKDNIHRIVAAVMHLGEMKFKQRPREEQAEADGTAEGERVGHLLGVNPADLYKNFLKPKIRVGNELVTQGRNKDQVRNDFISLYKVST</sequence>
<dbReference type="PROSITE" id="PS51456">
    <property type="entry name" value="MYOSIN_MOTOR"/>
    <property type="match status" value="1"/>
</dbReference>
<keyword evidence="10" id="KW-1185">Reference proteome</keyword>
<evidence type="ECO:0000256" key="6">
    <source>
        <dbReference type="ARBA" id="ARBA00023175"/>
    </source>
</evidence>
<dbReference type="InterPro" id="IPR027417">
    <property type="entry name" value="P-loop_NTPase"/>
</dbReference>
<organism evidence="10 11">
    <name type="scientific">Limulus polyphemus</name>
    <name type="common">Atlantic horseshoe crab</name>
    <dbReference type="NCBI Taxonomy" id="6850"/>
    <lineage>
        <taxon>Eukaryota</taxon>
        <taxon>Metazoa</taxon>
        <taxon>Ecdysozoa</taxon>
        <taxon>Arthropoda</taxon>
        <taxon>Chelicerata</taxon>
        <taxon>Merostomata</taxon>
        <taxon>Xiphosura</taxon>
        <taxon>Limulidae</taxon>
        <taxon>Limulus</taxon>
    </lineage>
</organism>
<dbReference type="Gene3D" id="1.10.10.820">
    <property type="match status" value="1"/>
</dbReference>
<dbReference type="InterPro" id="IPR001609">
    <property type="entry name" value="Myosin_head_motor_dom-like"/>
</dbReference>
<proteinExistence type="inferred from homology"/>
<dbReference type="PANTHER" id="PTHR13140:SF857">
    <property type="entry name" value="MYOSIN-11"/>
    <property type="match status" value="1"/>
</dbReference>
<protein>
    <submittedName>
        <fullName evidence="11">Myosin heavy chain, muscle-like</fullName>
    </submittedName>
</protein>
<comment type="similarity">
    <text evidence="1 8">Belongs to the TRAFAC class myosin-kinesin ATPase superfamily. Myosin family.</text>
</comment>
<evidence type="ECO:0000256" key="3">
    <source>
        <dbReference type="ARBA" id="ARBA00022840"/>
    </source>
</evidence>
<gene>
    <name evidence="11" type="primary">LOC106477707</name>
</gene>
<comment type="caution">
    <text evidence="8">Lacks conserved residue(s) required for the propagation of feature annotation.</text>
</comment>
<evidence type="ECO:0000313" key="11">
    <source>
        <dbReference type="RefSeq" id="XP_013793699.1"/>
    </source>
</evidence>
<evidence type="ECO:0000256" key="1">
    <source>
        <dbReference type="ARBA" id="ARBA00008314"/>
    </source>
</evidence>
<evidence type="ECO:0000313" key="10">
    <source>
        <dbReference type="Proteomes" id="UP000694941"/>
    </source>
</evidence>
<reference evidence="11" key="1">
    <citation type="submission" date="2025-08" db="UniProtKB">
        <authorList>
            <consortium name="RefSeq"/>
        </authorList>
    </citation>
    <scope>IDENTIFICATION</scope>
    <source>
        <tissue evidence="11">Muscle</tissue>
    </source>
</reference>
<feature type="domain" description="Myosin motor" evidence="9">
    <location>
        <begin position="1"/>
        <end position="219"/>
    </location>
</feature>
<keyword evidence="7 8" id="KW-0009">Actin-binding</keyword>
<evidence type="ECO:0000256" key="7">
    <source>
        <dbReference type="ARBA" id="ARBA00023203"/>
    </source>
</evidence>
<dbReference type="InterPro" id="IPR036961">
    <property type="entry name" value="Kinesin_motor_dom_sf"/>
</dbReference>
<evidence type="ECO:0000259" key="9">
    <source>
        <dbReference type="PROSITE" id="PS51456"/>
    </source>
</evidence>
<dbReference type="Proteomes" id="UP000694941">
    <property type="component" value="Unplaced"/>
</dbReference>
<evidence type="ECO:0000256" key="8">
    <source>
        <dbReference type="PROSITE-ProRule" id="PRU00782"/>
    </source>
</evidence>
<dbReference type="Gene3D" id="1.20.120.720">
    <property type="entry name" value="Myosin VI head, motor domain, U50 subdomain"/>
    <property type="match status" value="1"/>
</dbReference>
<evidence type="ECO:0000256" key="4">
    <source>
        <dbReference type="ARBA" id="ARBA00023054"/>
    </source>
</evidence>
<dbReference type="RefSeq" id="XP_013793699.1">
    <property type="nucleotide sequence ID" value="XM_013938245.1"/>
</dbReference>
<dbReference type="Pfam" id="PF00063">
    <property type="entry name" value="Myosin_head"/>
    <property type="match status" value="1"/>
</dbReference>
<keyword evidence="2" id="KW-0547">Nucleotide-binding</keyword>
<keyword evidence="6" id="KW-0505">Motor protein</keyword>
<dbReference type="SUPFAM" id="SSF52540">
    <property type="entry name" value="P-loop containing nucleoside triphosphate hydrolases"/>
    <property type="match status" value="1"/>
</dbReference>
<accession>A0ABM1C3V8</accession>
<dbReference type="Gene3D" id="3.40.850.10">
    <property type="entry name" value="Kinesin motor domain"/>
    <property type="match status" value="1"/>
</dbReference>
<feature type="non-terminal residue" evidence="11">
    <location>
        <position position="1"/>
    </location>
</feature>
<name>A0ABM1C3V8_LIMPO</name>